<proteinExistence type="predicted"/>
<accession>A0A1G2DY27</accession>
<sequence>MFYLALILSVAYVLTLLLGIYLTAHIWQSKTLYETLRLEILEEQAAKVASIFMPATMVAIGCLYEWHWGIILILILVGFVIARMITRSFEYLLYQHYFHD</sequence>
<dbReference type="Proteomes" id="UP000178106">
    <property type="component" value="Unassembled WGS sequence"/>
</dbReference>
<protein>
    <submittedName>
        <fullName evidence="2">Uncharacterized protein</fullName>
    </submittedName>
</protein>
<keyword evidence="1" id="KW-0472">Membrane</keyword>
<evidence type="ECO:0000256" key="1">
    <source>
        <dbReference type="SAM" id="Phobius"/>
    </source>
</evidence>
<name>A0A1G2DY27_9BACT</name>
<comment type="caution">
    <text evidence="2">The sequence shown here is derived from an EMBL/GenBank/DDBJ whole genome shotgun (WGS) entry which is preliminary data.</text>
</comment>
<dbReference type="AlphaFoldDB" id="A0A1G2DY27"/>
<organism evidence="2 3">
    <name type="scientific">Candidatus Lloydbacteria bacterium RIFOXYC12_FULL_46_25</name>
    <dbReference type="NCBI Taxonomy" id="1798670"/>
    <lineage>
        <taxon>Bacteria</taxon>
        <taxon>Candidatus Lloydiibacteriota</taxon>
    </lineage>
</organism>
<feature type="transmembrane region" description="Helical" evidence="1">
    <location>
        <begin position="66"/>
        <end position="85"/>
    </location>
</feature>
<feature type="transmembrane region" description="Helical" evidence="1">
    <location>
        <begin position="6"/>
        <end position="24"/>
    </location>
</feature>
<reference evidence="2 3" key="1">
    <citation type="journal article" date="2016" name="Nat. Commun.">
        <title>Thousands of microbial genomes shed light on interconnected biogeochemical processes in an aquifer system.</title>
        <authorList>
            <person name="Anantharaman K."/>
            <person name="Brown C.T."/>
            <person name="Hug L.A."/>
            <person name="Sharon I."/>
            <person name="Castelle C.J."/>
            <person name="Probst A.J."/>
            <person name="Thomas B.C."/>
            <person name="Singh A."/>
            <person name="Wilkins M.J."/>
            <person name="Karaoz U."/>
            <person name="Brodie E.L."/>
            <person name="Williams K.H."/>
            <person name="Hubbard S.S."/>
            <person name="Banfield J.F."/>
        </authorList>
    </citation>
    <scope>NUCLEOTIDE SEQUENCE [LARGE SCALE GENOMIC DNA]</scope>
</reference>
<gene>
    <name evidence="2" type="ORF">A2494_00930</name>
</gene>
<evidence type="ECO:0000313" key="3">
    <source>
        <dbReference type="Proteomes" id="UP000178106"/>
    </source>
</evidence>
<evidence type="ECO:0000313" key="2">
    <source>
        <dbReference type="EMBL" id="OGZ18484.1"/>
    </source>
</evidence>
<dbReference type="EMBL" id="MHLU01000089">
    <property type="protein sequence ID" value="OGZ18484.1"/>
    <property type="molecule type" value="Genomic_DNA"/>
</dbReference>
<keyword evidence="1" id="KW-0812">Transmembrane</keyword>
<keyword evidence="1" id="KW-1133">Transmembrane helix</keyword>